<dbReference type="CDD" id="cd22931">
    <property type="entry name" value="HFD_TAF6"/>
    <property type="match status" value="1"/>
</dbReference>
<dbReference type="CDD" id="cd08050">
    <property type="entry name" value="TAF6C"/>
    <property type="match status" value="1"/>
</dbReference>
<dbReference type="GO" id="GO:0005669">
    <property type="term" value="C:transcription factor TFIID complex"/>
    <property type="evidence" value="ECO:0007669"/>
    <property type="project" value="InterPro"/>
</dbReference>
<dbReference type="AlphaFoldDB" id="A0A132AIG7"/>
<dbReference type="FunFam" id="1.10.20.10:FF:000030">
    <property type="entry name" value="Transcription initiation factor TFIID subunit 6"/>
    <property type="match status" value="1"/>
</dbReference>
<evidence type="ECO:0000313" key="10">
    <source>
        <dbReference type="Proteomes" id="UP000616769"/>
    </source>
</evidence>
<comment type="caution">
    <text evidence="9">The sequence shown here is derived from an EMBL/GenBank/DDBJ whole genome shotgun (WGS) entry which is preliminary data.</text>
</comment>
<dbReference type="GO" id="GO:0000124">
    <property type="term" value="C:SAGA complex"/>
    <property type="evidence" value="ECO:0007669"/>
    <property type="project" value="InterPro"/>
</dbReference>
<evidence type="ECO:0000256" key="7">
    <source>
        <dbReference type="SAM" id="MobiDB-lite"/>
    </source>
</evidence>
<dbReference type="Pfam" id="PF02969">
    <property type="entry name" value="TAF"/>
    <property type="match status" value="1"/>
</dbReference>
<comment type="subcellular location">
    <subcellularLocation>
        <location evidence="1">Nucleus</location>
    </subcellularLocation>
</comment>
<name>A0A132AIG7_SARSC</name>
<dbReference type="PANTHER" id="PTHR10221">
    <property type="entry name" value="TRANSCRIPTION INITIATION FACTOR TFIID SUBUNIT 6"/>
    <property type="match status" value="1"/>
</dbReference>
<evidence type="ECO:0000256" key="1">
    <source>
        <dbReference type="ARBA" id="ARBA00004123"/>
    </source>
</evidence>
<organism evidence="9 10">
    <name type="scientific">Sarcoptes scabiei</name>
    <name type="common">Itch mite</name>
    <name type="synonym">Acarus scabiei</name>
    <dbReference type="NCBI Taxonomy" id="52283"/>
    <lineage>
        <taxon>Eukaryota</taxon>
        <taxon>Metazoa</taxon>
        <taxon>Ecdysozoa</taxon>
        <taxon>Arthropoda</taxon>
        <taxon>Chelicerata</taxon>
        <taxon>Arachnida</taxon>
        <taxon>Acari</taxon>
        <taxon>Acariformes</taxon>
        <taxon>Sarcoptiformes</taxon>
        <taxon>Astigmata</taxon>
        <taxon>Psoroptidia</taxon>
        <taxon>Sarcoptoidea</taxon>
        <taxon>Sarcoptidae</taxon>
        <taxon>Sarcoptinae</taxon>
        <taxon>Sarcoptes</taxon>
    </lineage>
</organism>
<dbReference type="InterPro" id="IPR011442">
    <property type="entry name" value="TAF6_C"/>
</dbReference>
<dbReference type="PANTHER" id="PTHR10221:SF9">
    <property type="entry name" value="TRANSCRIPTION INITIATION FACTOR TFIID SUBUNIT 6"/>
    <property type="match status" value="1"/>
</dbReference>
<dbReference type="InterPro" id="IPR009072">
    <property type="entry name" value="Histone-fold"/>
</dbReference>
<dbReference type="SMART" id="SM00803">
    <property type="entry name" value="TAF"/>
    <property type="match status" value="1"/>
</dbReference>
<dbReference type="GO" id="GO:0046982">
    <property type="term" value="F:protein heterodimerization activity"/>
    <property type="evidence" value="ECO:0007669"/>
    <property type="project" value="InterPro"/>
</dbReference>
<feature type="compositionally biased region" description="Basic and acidic residues" evidence="7">
    <location>
        <begin position="31"/>
        <end position="41"/>
    </location>
</feature>
<comment type="similarity">
    <text evidence="2">Belongs to the TAF6 family.</text>
</comment>
<dbReference type="Gene3D" id="1.25.40.770">
    <property type="entry name" value="TAF6, C-terminal HEAT repeat domain"/>
    <property type="match status" value="1"/>
</dbReference>
<evidence type="ECO:0000256" key="2">
    <source>
        <dbReference type="ARBA" id="ARBA00007688"/>
    </source>
</evidence>
<keyword evidence="3" id="KW-0805">Transcription regulation</keyword>
<evidence type="ECO:0000259" key="8">
    <source>
        <dbReference type="SMART" id="SM00803"/>
    </source>
</evidence>
<dbReference type="VEuPathDB" id="VectorBase:SSCA001179"/>
<dbReference type="SUPFAM" id="SSF47113">
    <property type="entry name" value="Histone-fold"/>
    <property type="match status" value="1"/>
</dbReference>
<evidence type="ECO:0000313" key="9">
    <source>
        <dbReference type="EMBL" id="KPM10365.1"/>
    </source>
</evidence>
<feature type="domain" description="TATA box binding protein associated factor (TAF) histone-like fold" evidence="8">
    <location>
        <begin position="49"/>
        <end position="113"/>
    </location>
</feature>
<dbReference type="EMBL" id="JXLN01015008">
    <property type="protein sequence ID" value="KPM10365.1"/>
    <property type="molecule type" value="Genomic_DNA"/>
</dbReference>
<dbReference type="Proteomes" id="UP000616769">
    <property type="component" value="Unassembled WGS sequence"/>
</dbReference>
<dbReference type="InterPro" id="IPR004823">
    <property type="entry name" value="TAF_TATA-bd_Histone-like_dom"/>
</dbReference>
<evidence type="ECO:0000256" key="6">
    <source>
        <dbReference type="ARBA" id="ARBA00040091"/>
    </source>
</evidence>
<evidence type="ECO:0000256" key="5">
    <source>
        <dbReference type="ARBA" id="ARBA00023242"/>
    </source>
</evidence>
<reference evidence="9 10" key="1">
    <citation type="journal article" date="2015" name="Parasit. Vectors">
        <title>Draft genome of the scabies mite.</title>
        <authorList>
            <person name="Rider S.D.Jr."/>
            <person name="Morgan M.S."/>
            <person name="Arlian L.G."/>
        </authorList>
    </citation>
    <scope>NUCLEOTIDE SEQUENCE [LARGE SCALE GENOMIC DNA]</scope>
    <source>
        <strain evidence="9">Arlian Lab</strain>
    </source>
</reference>
<feature type="region of interest" description="Disordered" evidence="7">
    <location>
        <begin position="1"/>
        <end position="48"/>
    </location>
</feature>
<feature type="compositionally biased region" description="Polar residues" evidence="7">
    <location>
        <begin position="1"/>
        <end position="28"/>
    </location>
</feature>
<dbReference type="Pfam" id="PF07571">
    <property type="entry name" value="TAF6_C"/>
    <property type="match status" value="1"/>
</dbReference>
<evidence type="ECO:0000256" key="4">
    <source>
        <dbReference type="ARBA" id="ARBA00023163"/>
    </source>
</evidence>
<dbReference type="OrthoDB" id="361039at2759"/>
<keyword evidence="4" id="KW-0804">Transcription</keyword>
<dbReference type="GO" id="GO:0046695">
    <property type="term" value="C:SLIK (SAGA-like) complex"/>
    <property type="evidence" value="ECO:0007669"/>
    <property type="project" value="InterPro"/>
</dbReference>
<proteinExistence type="inferred from homology"/>
<dbReference type="InterPro" id="IPR046344">
    <property type="entry name" value="TAF6_C_sf"/>
</dbReference>
<dbReference type="FunFam" id="1.25.40.770:FF:000001">
    <property type="entry name" value="Transcription initiation factor TFIID subunit 6"/>
    <property type="match status" value="1"/>
</dbReference>
<dbReference type="InterPro" id="IPR037796">
    <property type="entry name" value="TAF6"/>
</dbReference>
<gene>
    <name evidence="9" type="ORF">QR98_0089200</name>
</gene>
<evidence type="ECO:0000256" key="3">
    <source>
        <dbReference type="ARBA" id="ARBA00023015"/>
    </source>
</evidence>
<sequence>MNNRNQPMSKASKIPDSNTKSQLSSNPVNPVKDDQGKEKDSTNPSGILAHFSTDSVKMLAESIGIANLADDAARMIADDVTIRLKCIAQDARKFTVHGRRTTMNVSDIDYALKNKNISPMFGYTTTELTPFKFASGGGRELYFQEEKEIDLYDAIGWPLSGKIPQDISLKCHWLCIEGVQPAIPENPPPLPKDCLRIAGVDPLQMLRQNQNDNDPNNKFIAQKPKKRVEVVKVKQYATHELSMEQQLYYKEITEACVGSDESRRSEALQSLTYDSGLYQMLPRLCIFISEGVKINVVQNNLALLIYLMRMIKALMDNHNLYLEKYLHVLMPTVLTCIVSKQLCLRPEQDNHWALRDFGSRLLAQICRNFNTNTNNIQIRVTQLLNQVLEKERLPLASLYGVLACLSELGAEVQRTFILKRLKMIGERIRSNIEGLTPSSIDKNAAGHIESLIMKYLPNTIKNHRQPPDIFEEYRNDYGYFGPQLFNAVMNLRSKENAGSQVSNRINCKSLDSIFLSGNQAIGQQVASFRRITNLSNTNVIQPQAKFAIISGSSGPSLLSSSSSTSLSPSTTPGSGNLKMLRITPSTIGSNVSSVSGQGLMAPPPPSNNSTILASHATNNNSVVGSTISNISNNKWKSRLYYPIKIISKIYFDSQYDKDNDH</sequence>
<dbReference type="Gene3D" id="1.10.20.10">
    <property type="entry name" value="Histone, subunit A"/>
    <property type="match status" value="1"/>
</dbReference>
<keyword evidence="5" id="KW-0539">Nucleus</keyword>
<accession>A0A132AIG7</accession>
<protein>
    <recommendedName>
        <fullName evidence="6">Transcription initiation factor TFIID subunit 6</fullName>
    </recommendedName>
</protein>
<dbReference type="GO" id="GO:0016251">
    <property type="term" value="F:RNA polymerase II general transcription initiation factor activity"/>
    <property type="evidence" value="ECO:0007669"/>
    <property type="project" value="InterPro"/>
</dbReference>
<dbReference type="GO" id="GO:0003713">
    <property type="term" value="F:transcription coactivator activity"/>
    <property type="evidence" value="ECO:0007669"/>
    <property type="project" value="TreeGrafter"/>
</dbReference>
<dbReference type="GO" id="GO:0051123">
    <property type="term" value="P:RNA polymerase II preinitiation complex assembly"/>
    <property type="evidence" value="ECO:0007669"/>
    <property type="project" value="TreeGrafter"/>
</dbReference>